<dbReference type="SUPFAM" id="SSF57850">
    <property type="entry name" value="RING/U-box"/>
    <property type="match status" value="1"/>
</dbReference>
<dbReference type="InterPro" id="IPR000330">
    <property type="entry name" value="SNF2_N"/>
</dbReference>
<evidence type="ECO:0000256" key="7">
    <source>
        <dbReference type="SAM" id="MobiDB-lite"/>
    </source>
</evidence>
<dbReference type="InterPro" id="IPR050628">
    <property type="entry name" value="SNF2_RAD54_helicase_TF"/>
</dbReference>
<dbReference type="SUPFAM" id="SSF52540">
    <property type="entry name" value="P-loop containing nucleoside triphosphate hydrolases"/>
    <property type="match status" value="2"/>
</dbReference>
<dbReference type="Proteomes" id="UP000002037">
    <property type="component" value="Unassembled WGS sequence"/>
</dbReference>
<feature type="domain" description="RING-type" evidence="8">
    <location>
        <begin position="867"/>
        <end position="919"/>
    </location>
</feature>
<dbReference type="PANTHER" id="PTHR45626:SF16">
    <property type="entry name" value="ATP-DEPENDENT HELICASE ULS1"/>
    <property type="match status" value="1"/>
</dbReference>
<dbReference type="STRING" id="294747.C5M232"/>
<dbReference type="AlphaFoldDB" id="C5M232"/>
<evidence type="ECO:0000259" key="8">
    <source>
        <dbReference type="PROSITE" id="PS50089"/>
    </source>
</evidence>
<evidence type="ECO:0000256" key="1">
    <source>
        <dbReference type="ARBA" id="ARBA00007025"/>
    </source>
</evidence>
<dbReference type="GO" id="GO:0008270">
    <property type="term" value="F:zinc ion binding"/>
    <property type="evidence" value="ECO:0007669"/>
    <property type="project" value="UniProtKB-KW"/>
</dbReference>
<evidence type="ECO:0000256" key="4">
    <source>
        <dbReference type="ARBA" id="ARBA00022806"/>
    </source>
</evidence>
<dbReference type="GO" id="GO:0008094">
    <property type="term" value="F:ATP-dependent activity, acting on DNA"/>
    <property type="evidence" value="ECO:0007669"/>
    <property type="project" value="TreeGrafter"/>
</dbReference>
<dbReference type="CDD" id="cd18793">
    <property type="entry name" value="SF2_C_SNF"/>
    <property type="match status" value="1"/>
</dbReference>
<dbReference type="GO" id="GO:0005737">
    <property type="term" value="C:cytoplasm"/>
    <property type="evidence" value="ECO:0007669"/>
    <property type="project" value="TreeGrafter"/>
</dbReference>
<dbReference type="InterPro" id="IPR001841">
    <property type="entry name" value="Znf_RING"/>
</dbReference>
<keyword evidence="5" id="KW-0067">ATP-binding</keyword>
<dbReference type="GO" id="GO:0004386">
    <property type="term" value="F:helicase activity"/>
    <property type="evidence" value="ECO:0007669"/>
    <property type="project" value="UniProtKB-KW"/>
</dbReference>
<dbReference type="InterPro" id="IPR038718">
    <property type="entry name" value="SNF2-like_sf"/>
</dbReference>
<sequence length="1162" mass="132185">MEIPLPENGTKTMIHMGPDKTNTVVSSGTEDFDVTSTQTTPEDLKEVQSNNNQVVQTLSSNPHTGSENLESNSQPQVKRQRLESLHSKSSNQQPWSCGIINGFSASNTPEPQKREVISLSSSEDEAEDENDNKNLSSSDDEIEVLDENEAARVSWKNTSFEMPSSLQPQDNVQIGSSTSHQRKLPSSIPVSQVLPVKNIQPKPANIQKMEPQFNFNQLNMSNVNNSNFNQNRPYTIPGTFPSESTQQNTKIEPTNNNDIEVLNSRIVPTNQGNTPFAFNTPAPVPHAGDMDVNREKKRELTQREGMKRLEIVQWENQKQKVIKEISVAKSVYDKYSQMARQLEQGIRQAVSLGNHNDAAKFRAAIQKNSERIKSSKHKINKGTQLVMKLEQAIRLISNELAMISSNLRQLEHASTAVFNPYAAQIMNETIQRFVPMGPKVEDVELKNLLDNIRPDEESEEGLDPTPVELGVSLLKHQRMGLTWMKRMEASKSKGGILADDMGLGKTIQTLSLILANSSKDEECKTNLIIAPVSLLRQWAAEIESKTRPQVYKHVGIFHSDEKKKMPQFELMKKYDIVLVSYTTLASEWKRHFKEELDNNKKENRSFMPNSRSGGKSYCSPFFANDANFYRIILDEAQAIKNKLGLASRAVTYLKATYRFCLTGTPMQNNIEELYPIIRFLKIQPYCVEEKFKADISVPLKNKTNNYDEYDMRKSMKKLRALLKAILLRRTKDSLIDGKPILNLPEKHIASDYVTLENEELDYYQSIEEGIQKVARKMLASNIRNGGVLTMLLRLRQACCHSYLVEIGQYKAKMKKDDEASGNLNVHWHQMLNNVHNIKPDIKAKVLELSEASTATSLIQSEDDTISCPVCFDALDFESSILIFGECGHMICKTCGPSFFEEQDDDENSKNRSGECKDCKKTVKEQNLMEYILFKKIYIDNLSSTGLREFCLEHYERKTKSNQTLISEFVKRDNGFEPSAKIQKCIEIIQEITQANSNEKIIVFSQFTTLFDLLKLVLHYQKIPFLRYDGTMNMESKNTVIKEFYKSDTRVLLLSLRSGNAGLTLTCANHIIIMDPFWNPYVEDQAMGRAHRIGQEREVHVHRVLIEGTVESRIMELQEHKKELIGEALDESKMKSISQLDRRELGFLFGLNGLTEDRPQQAG</sequence>
<dbReference type="Pfam" id="PF00271">
    <property type="entry name" value="Helicase_C"/>
    <property type="match status" value="1"/>
</dbReference>
<dbReference type="GO" id="GO:0000724">
    <property type="term" value="P:double-strand break repair via homologous recombination"/>
    <property type="evidence" value="ECO:0007669"/>
    <property type="project" value="TreeGrafter"/>
</dbReference>
<dbReference type="Gene3D" id="3.40.50.300">
    <property type="entry name" value="P-loop containing nucleotide triphosphate hydrolases"/>
    <property type="match status" value="1"/>
</dbReference>
<proteinExistence type="inferred from homology"/>
<evidence type="ECO:0000256" key="5">
    <source>
        <dbReference type="ARBA" id="ARBA00022840"/>
    </source>
</evidence>
<dbReference type="InterPro" id="IPR014001">
    <property type="entry name" value="Helicase_ATP-bd"/>
</dbReference>
<dbReference type="CDD" id="cd18008">
    <property type="entry name" value="DEXDc_SHPRH-like"/>
    <property type="match status" value="1"/>
</dbReference>
<dbReference type="RefSeq" id="XP_002545340.1">
    <property type="nucleotide sequence ID" value="XM_002545294.1"/>
</dbReference>
<gene>
    <name evidence="11" type="ORF">CTRG_00121</name>
</gene>
<dbReference type="OrthoDB" id="423559at2759"/>
<dbReference type="VEuPathDB" id="FungiDB:CTRG_00121"/>
<dbReference type="InterPro" id="IPR027417">
    <property type="entry name" value="P-loop_NTPase"/>
</dbReference>
<feature type="domain" description="Helicase C-terminal" evidence="10">
    <location>
        <begin position="980"/>
        <end position="1136"/>
    </location>
</feature>
<dbReference type="GO" id="GO:0005524">
    <property type="term" value="F:ATP binding"/>
    <property type="evidence" value="ECO:0007669"/>
    <property type="project" value="UniProtKB-KW"/>
</dbReference>
<dbReference type="GeneID" id="8296159"/>
<keyword evidence="6" id="KW-0863">Zinc-finger</keyword>
<evidence type="ECO:0000313" key="12">
    <source>
        <dbReference type="Proteomes" id="UP000002037"/>
    </source>
</evidence>
<keyword evidence="2" id="KW-0547">Nucleotide-binding</keyword>
<keyword evidence="6" id="KW-0862">Zinc</keyword>
<feature type="compositionally biased region" description="Polar residues" evidence="7">
    <location>
        <begin position="20"/>
        <end position="77"/>
    </location>
</feature>
<organism evidence="11 12">
    <name type="scientific">Candida tropicalis (strain ATCC MYA-3404 / T1)</name>
    <name type="common">Yeast</name>
    <dbReference type="NCBI Taxonomy" id="294747"/>
    <lineage>
        <taxon>Eukaryota</taxon>
        <taxon>Fungi</taxon>
        <taxon>Dikarya</taxon>
        <taxon>Ascomycota</taxon>
        <taxon>Saccharomycotina</taxon>
        <taxon>Pichiomycetes</taxon>
        <taxon>Debaryomycetaceae</taxon>
        <taxon>Candida/Lodderomyces clade</taxon>
        <taxon>Candida</taxon>
    </lineage>
</organism>
<reference evidence="11 12" key="1">
    <citation type="journal article" date="2009" name="Nature">
        <title>Evolution of pathogenicity and sexual reproduction in eight Candida genomes.</title>
        <authorList>
            <person name="Butler G."/>
            <person name="Rasmussen M.D."/>
            <person name="Lin M.F."/>
            <person name="Santos M.A."/>
            <person name="Sakthikumar S."/>
            <person name="Munro C.A."/>
            <person name="Rheinbay E."/>
            <person name="Grabherr M."/>
            <person name="Forche A."/>
            <person name="Reedy J.L."/>
            <person name="Agrafioti I."/>
            <person name="Arnaud M.B."/>
            <person name="Bates S."/>
            <person name="Brown A.J."/>
            <person name="Brunke S."/>
            <person name="Costanzo M.C."/>
            <person name="Fitzpatrick D.A."/>
            <person name="de Groot P.W."/>
            <person name="Harris D."/>
            <person name="Hoyer L.L."/>
            <person name="Hube B."/>
            <person name="Klis F.M."/>
            <person name="Kodira C."/>
            <person name="Lennard N."/>
            <person name="Logue M.E."/>
            <person name="Martin R."/>
            <person name="Neiman A.M."/>
            <person name="Nikolaou E."/>
            <person name="Quail M.A."/>
            <person name="Quinn J."/>
            <person name="Santos M.C."/>
            <person name="Schmitzberger F.F."/>
            <person name="Sherlock G."/>
            <person name="Shah P."/>
            <person name="Silverstein K.A."/>
            <person name="Skrzypek M.S."/>
            <person name="Soll D."/>
            <person name="Staggs R."/>
            <person name="Stansfield I."/>
            <person name="Stumpf M.P."/>
            <person name="Sudbery P.E."/>
            <person name="Srikantha T."/>
            <person name="Zeng Q."/>
            <person name="Berman J."/>
            <person name="Berriman M."/>
            <person name="Heitman J."/>
            <person name="Gow N.A."/>
            <person name="Lorenz M.C."/>
            <person name="Birren B.W."/>
            <person name="Kellis M."/>
            <person name="Cuomo C.A."/>
        </authorList>
    </citation>
    <scope>NUCLEOTIDE SEQUENCE [LARGE SCALE GENOMIC DNA]</scope>
    <source>
        <strain evidence="12">ATCC MYA-3404 / T1</strain>
    </source>
</reference>
<name>C5M232_CANTT</name>
<dbReference type="PROSITE" id="PS50089">
    <property type="entry name" value="ZF_RING_2"/>
    <property type="match status" value="1"/>
</dbReference>
<dbReference type="InterPro" id="IPR049730">
    <property type="entry name" value="SNF2/RAD54-like_C"/>
</dbReference>
<dbReference type="InterPro" id="IPR001650">
    <property type="entry name" value="Helicase_C-like"/>
</dbReference>
<dbReference type="PROSITE" id="PS51192">
    <property type="entry name" value="HELICASE_ATP_BIND_1"/>
    <property type="match status" value="1"/>
</dbReference>
<evidence type="ECO:0000259" key="9">
    <source>
        <dbReference type="PROSITE" id="PS51192"/>
    </source>
</evidence>
<keyword evidence="6" id="KW-0479">Metal-binding</keyword>
<dbReference type="eggNOG" id="KOG1001">
    <property type="taxonomic scope" value="Eukaryota"/>
</dbReference>
<keyword evidence="12" id="KW-1185">Reference proteome</keyword>
<dbReference type="SMART" id="SM00490">
    <property type="entry name" value="HELICc"/>
    <property type="match status" value="1"/>
</dbReference>
<dbReference type="EMBL" id="GG692395">
    <property type="protein sequence ID" value="EER35382.1"/>
    <property type="molecule type" value="Genomic_DNA"/>
</dbReference>
<dbReference type="GO" id="GO:0005634">
    <property type="term" value="C:nucleus"/>
    <property type="evidence" value="ECO:0007669"/>
    <property type="project" value="TreeGrafter"/>
</dbReference>
<feature type="domain" description="Helicase ATP-binding" evidence="9">
    <location>
        <begin position="486"/>
        <end position="683"/>
    </location>
</feature>
<evidence type="ECO:0000313" key="11">
    <source>
        <dbReference type="EMBL" id="EER35382.1"/>
    </source>
</evidence>
<dbReference type="Gene3D" id="3.30.40.10">
    <property type="entry name" value="Zinc/RING finger domain, C3HC4 (zinc finger)"/>
    <property type="match status" value="1"/>
</dbReference>
<keyword evidence="4" id="KW-0347">Helicase</keyword>
<dbReference type="PROSITE" id="PS51194">
    <property type="entry name" value="HELICASE_CTER"/>
    <property type="match status" value="1"/>
</dbReference>
<evidence type="ECO:0000256" key="3">
    <source>
        <dbReference type="ARBA" id="ARBA00022801"/>
    </source>
</evidence>
<dbReference type="Pfam" id="PF00176">
    <property type="entry name" value="SNF2-rel_dom"/>
    <property type="match status" value="1"/>
</dbReference>
<dbReference type="Gene3D" id="3.40.50.10810">
    <property type="entry name" value="Tandem AAA-ATPase domain"/>
    <property type="match status" value="1"/>
</dbReference>
<dbReference type="SMART" id="SM00184">
    <property type="entry name" value="RING"/>
    <property type="match status" value="1"/>
</dbReference>
<feature type="region of interest" description="Disordered" evidence="7">
    <location>
        <begin position="1"/>
        <end position="143"/>
    </location>
</feature>
<dbReference type="GO" id="GO:0016787">
    <property type="term" value="F:hydrolase activity"/>
    <property type="evidence" value="ECO:0007669"/>
    <property type="project" value="UniProtKB-KW"/>
</dbReference>
<comment type="similarity">
    <text evidence="1">Belongs to the SNF2/RAD54 helicase family.</text>
</comment>
<evidence type="ECO:0000256" key="2">
    <source>
        <dbReference type="ARBA" id="ARBA00022741"/>
    </source>
</evidence>
<protein>
    <submittedName>
        <fullName evidence="11">Uncharacterized protein</fullName>
    </submittedName>
</protein>
<keyword evidence="3" id="KW-0378">Hydrolase</keyword>
<evidence type="ECO:0000259" key="10">
    <source>
        <dbReference type="PROSITE" id="PS51194"/>
    </source>
</evidence>
<evidence type="ECO:0000256" key="6">
    <source>
        <dbReference type="PROSITE-ProRule" id="PRU00175"/>
    </source>
</evidence>
<dbReference type="SMART" id="SM00487">
    <property type="entry name" value="DEXDc"/>
    <property type="match status" value="1"/>
</dbReference>
<dbReference type="HOGENOM" id="CLU_000315_2_0_1"/>
<feature type="compositionally biased region" description="Polar residues" evidence="7">
    <location>
        <begin position="158"/>
        <end position="179"/>
    </location>
</feature>
<feature type="region of interest" description="Disordered" evidence="7">
    <location>
        <begin position="158"/>
        <end position="187"/>
    </location>
</feature>
<dbReference type="InterPro" id="IPR013083">
    <property type="entry name" value="Znf_RING/FYVE/PHD"/>
</dbReference>
<accession>C5M232</accession>
<dbReference type="KEGG" id="ctp:CTRG_00121"/>
<dbReference type="PANTHER" id="PTHR45626">
    <property type="entry name" value="TRANSCRIPTION TERMINATION FACTOR 2-RELATED"/>
    <property type="match status" value="1"/>
</dbReference>